<dbReference type="Proteomes" id="UP000683507">
    <property type="component" value="Chromosome"/>
</dbReference>
<evidence type="ECO:0000313" key="5">
    <source>
        <dbReference type="Proteomes" id="UP000683507"/>
    </source>
</evidence>
<dbReference type="Gene3D" id="2.40.50.1020">
    <property type="entry name" value="LytTr DNA-binding domain"/>
    <property type="match status" value="1"/>
</dbReference>
<organism evidence="4 5">
    <name type="scientific">Parvicella tangerina</name>
    <dbReference type="NCBI Taxonomy" id="2829795"/>
    <lineage>
        <taxon>Bacteria</taxon>
        <taxon>Pseudomonadati</taxon>
        <taxon>Bacteroidota</taxon>
        <taxon>Flavobacteriia</taxon>
        <taxon>Flavobacteriales</taxon>
        <taxon>Parvicellaceae</taxon>
        <taxon>Parvicella</taxon>
    </lineage>
</organism>
<gene>
    <name evidence="4" type="primary">btsR_8</name>
    <name evidence="4" type="ORF">CRYO30217_03344</name>
</gene>
<dbReference type="SMART" id="SM00448">
    <property type="entry name" value="REC"/>
    <property type="match status" value="1"/>
</dbReference>
<dbReference type="InterPro" id="IPR046947">
    <property type="entry name" value="LytR-like"/>
</dbReference>
<reference evidence="4" key="1">
    <citation type="submission" date="2021-04" db="EMBL/GenBank/DDBJ databases">
        <authorList>
            <person name="Rodrigo-Torres L."/>
            <person name="Arahal R. D."/>
            <person name="Lucena T."/>
        </authorList>
    </citation>
    <scope>NUCLEOTIDE SEQUENCE</scope>
    <source>
        <strain evidence="4">AS29M-1</strain>
    </source>
</reference>
<feature type="domain" description="Response regulatory" evidence="2">
    <location>
        <begin position="4"/>
        <end position="117"/>
    </location>
</feature>
<dbReference type="KEGG" id="ptan:CRYO30217_03344"/>
<dbReference type="Gene3D" id="3.40.50.2300">
    <property type="match status" value="1"/>
</dbReference>
<dbReference type="EMBL" id="OU015584">
    <property type="protein sequence ID" value="CAG5086947.1"/>
    <property type="molecule type" value="Genomic_DNA"/>
</dbReference>
<dbReference type="GO" id="GO:0003677">
    <property type="term" value="F:DNA binding"/>
    <property type="evidence" value="ECO:0007669"/>
    <property type="project" value="InterPro"/>
</dbReference>
<dbReference type="AlphaFoldDB" id="A0A916JQB9"/>
<dbReference type="SMART" id="SM00850">
    <property type="entry name" value="LytTR"/>
    <property type="match status" value="1"/>
</dbReference>
<name>A0A916JQB9_9FLAO</name>
<protein>
    <submittedName>
        <fullName evidence="4">Transcriptional regulatory protein BtsR</fullName>
    </submittedName>
</protein>
<dbReference type="InterPro" id="IPR011006">
    <property type="entry name" value="CheY-like_superfamily"/>
</dbReference>
<dbReference type="InterPro" id="IPR007492">
    <property type="entry name" value="LytTR_DNA-bd_dom"/>
</dbReference>
<keyword evidence="5" id="KW-1185">Reference proteome</keyword>
<evidence type="ECO:0000256" key="1">
    <source>
        <dbReference type="PROSITE-ProRule" id="PRU00169"/>
    </source>
</evidence>
<feature type="domain" description="HTH LytTR-type" evidence="3">
    <location>
        <begin position="141"/>
        <end position="245"/>
    </location>
</feature>
<dbReference type="PROSITE" id="PS50930">
    <property type="entry name" value="HTH_LYTTR"/>
    <property type="match status" value="1"/>
</dbReference>
<dbReference type="SUPFAM" id="SSF52172">
    <property type="entry name" value="CheY-like"/>
    <property type="match status" value="1"/>
</dbReference>
<sequence>MALKTIIVDDEMNARENLKILVDEFCPELEVVGLAASVAEARKLIDEEDPEVVFLDIAMPNEDGFSLLESYENRDFSVIFTTAYNEYALKAFKADAIDYLEKPISIEDLQKAVEKIMRIHTIMDESELEEKMAADQDNDRISVPTRDGFIIIKNEEITYLEASDNYTMIYMSDGSRHLSSKNIKVYEEKLNANVFYRTHKSYIVNVEHHLKEFSRKEGNMAVLDNGKMVPVARRKMTDFLDRINTF</sequence>
<evidence type="ECO:0000313" key="4">
    <source>
        <dbReference type="EMBL" id="CAG5086947.1"/>
    </source>
</evidence>
<accession>A0A916JQB9</accession>
<dbReference type="Pfam" id="PF04397">
    <property type="entry name" value="LytTR"/>
    <property type="match status" value="1"/>
</dbReference>
<dbReference type="PANTHER" id="PTHR37299:SF1">
    <property type="entry name" value="STAGE 0 SPORULATION PROTEIN A HOMOLOG"/>
    <property type="match status" value="1"/>
</dbReference>
<dbReference type="RefSeq" id="WP_258543525.1">
    <property type="nucleotide sequence ID" value="NZ_OU015584.1"/>
</dbReference>
<evidence type="ECO:0000259" key="2">
    <source>
        <dbReference type="PROSITE" id="PS50110"/>
    </source>
</evidence>
<dbReference type="GO" id="GO:0000156">
    <property type="term" value="F:phosphorelay response regulator activity"/>
    <property type="evidence" value="ECO:0007669"/>
    <property type="project" value="InterPro"/>
</dbReference>
<proteinExistence type="predicted"/>
<dbReference type="PROSITE" id="PS50110">
    <property type="entry name" value="RESPONSE_REGULATORY"/>
    <property type="match status" value="1"/>
</dbReference>
<evidence type="ECO:0000259" key="3">
    <source>
        <dbReference type="PROSITE" id="PS50930"/>
    </source>
</evidence>
<feature type="modified residue" description="4-aspartylphosphate" evidence="1">
    <location>
        <position position="56"/>
    </location>
</feature>
<dbReference type="InterPro" id="IPR001789">
    <property type="entry name" value="Sig_transdc_resp-reg_receiver"/>
</dbReference>
<keyword evidence="1" id="KW-0597">Phosphoprotein</keyword>
<dbReference type="Pfam" id="PF00072">
    <property type="entry name" value="Response_reg"/>
    <property type="match status" value="1"/>
</dbReference>
<dbReference type="PANTHER" id="PTHR37299">
    <property type="entry name" value="TRANSCRIPTIONAL REGULATOR-RELATED"/>
    <property type="match status" value="1"/>
</dbReference>